<name>A0ABY0EN53_CLOTA</name>
<reference evidence="1 2" key="1">
    <citation type="submission" date="2018-06" db="EMBL/GenBank/DDBJ databases">
        <title>Genome conservation of Clostridium tetani.</title>
        <authorList>
            <person name="Bruggemann H."/>
            <person name="Popoff M.R."/>
        </authorList>
    </citation>
    <scope>NUCLEOTIDE SEQUENCE [LARGE SCALE GENOMIC DNA]</scope>
    <source>
        <strain evidence="1 2">63.05</strain>
    </source>
</reference>
<dbReference type="Proteomes" id="UP000290273">
    <property type="component" value="Unassembled WGS sequence"/>
</dbReference>
<evidence type="ECO:0000313" key="2">
    <source>
        <dbReference type="Proteomes" id="UP000290273"/>
    </source>
</evidence>
<sequence>MSQLVLKEFKGCGACELCKKNIDCKKLNVPVAITFNKSQKADDWGKFVTVFRKGETVKGYAVIKDNKVYCASAKSSIYEEYEDFIGLDNVDIEIIS</sequence>
<dbReference type="RefSeq" id="WP_128993044.1">
    <property type="nucleotide sequence ID" value="NZ_QMAU01000039.1"/>
</dbReference>
<comment type="caution">
    <text evidence="1">The sequence shown here is derived from an EMBL/GenBank/DDBJ whole genome shotgun (WGS) entry which is preliminary data.</text>
</comment>
<accession>A0ABY0EN53</accession>
<gene>
    <name evidence="1" type="ORF">DP131_09685</name>
</gene>
<protein>
    <submittedName>
        <fullName evidence="1">Uncharacterized protein</fullName>
    </submittedName>
</protein>
<proteinExistence type="predicted"/>
<dbReference type="EMBL" id="QMAU01000039">
    <property type="protein sequence ID" value="RXI54632.1"/>
    <property type="molecule type" value="Genomic_DNA"/>
</dbReference>
<evidence type="ECO:0000313" key="1">
    <source>
        <dbReference type="EMBL" id="RXI54632.1"/>
    </source>
</evidence>
<organism evidence="1 2">
    <name type="scientific">Clostridium tetani</name>
    <dbReference type="NCBI Taxonomy" id="1513"/>
    <lineage>
        <taxon>Bacteria</taxon>
        <taxon>Bacillati</taxon>
        <taxon>Bacillota</taxon>
        <taxon>Clostridia</taxon>
        <taxon>Eubacteriales</taxon>
        <taxon>Clostridiaceae</taxon>
        <taxon>Clostridium</taxon>
    </lineage>
</organism>